<evidence type="ECO:0000313" key="5">
    <source>
        <dbReference type="EMBL" id="HIR05464.1"/>
    </source>
</evidence>
<gene>
    <name evidence="5" type="ORF">IAB28_05805</name>
</gene>
<sequence>MKKLGGKQVLAGALSAAMVLGSAMPAMAATGWNQNTTGWWWENSDGSYVVNNWVQDAGKWYFMDGNGYMSRGWIWDNGSWFFADASGAMLTGWVRVDGSVYYLNPVSDGTQGAMVTGTRTIDGVEYTFDASGACMNSTSYNRDEIPSYYGNGSAAVENEAARGGSGGGSSSSSNNGSNTTTTVEDVKEALEASTGDAVNAATEAGLIANDENQDAPLTGISYDDASTTVSVSLNQDAAVQANKTVSDISDVLTGIVQDATADMDIDTISYNSPSLGELSYESVDAAVAAMETLFGERPLNTLSSSYKVTLTLENNSTLDVTFDISGIVK</sequence>
<proteinExistence type="predicted"/>
<evidence type="ECO:0000256" key="4">
    <source>
        <dbReference type="SAM" id="SignalP"/>
    </source>
</evidence>
<reference evidence="5" key="2">
    <citation type="journal article" date="2021" name="PeerJ">
        <title>Extensive microbial diversity within the chicken gut microbiome revealed by metagenomics and culture.</title>
        <authorList>
            <person name="Gilroy R."/>
            <person name="Ravi A."/>
            <person name="Getino M."/>
            <person name="Pursley I."/>
            <person name="Horton D.L."/>
            <person name="Alikhan N.F."/>
            <person name="Baker D."/>
            <person name="Gharbi K."/>
            <person name="Hall N."/>
            <person name="Watson M."/>
            <person name="Adriaenssens E.M."/>
            <person name="Foster-Nyarko E."/>
            <person name="Jarju S."/>
            <person name="Secka A."/>
            <person name="Antonio M."/>
            <person name="Oren A."/>
            <person name="Chaudhuri R.R."/>
            <person name="La Ragione R."/>
            <person name="Hildebrand F."/>
            <person name="Pallen M.J."/>
        </authorList>
    </citation>
    <scope>NUCLEOTIDE SEQUENCE</scope>
    <source>
        <strain evidence="5">CHK180-2868</strain>
    </source>
</reference>
<dbReference type="InterPro" id="IPR018337">
    <property type="entry name" value="Cell_wall/Cho-bd_repeat"/>
</dbReference>
<keyword evidence="4" id="KW-0732">Signal</keyword>
<accession>A0A9D1A3Q6</accession>
<dbReference type="AlphaFoldDB" id="A0A9D1A3Q6"/>
<reference evidence="5" key="1">
    <citation type="submission" date="2020-10" db="EMBL/GenBank/DDBJ databases">
        <authorList>
            <person name="Gilroy R."/>
        </authorList>
    </citation>
    <scope>NUCLEOTIDE SEQUENCE</scope>
    <source>
        <strain evidence="5">CHK180-2868</strain>
    </source>
</reference>
<dbReference type="SUPFAM" id="SSF69360">
    <property type="entry name" value="Cell wall binding repeat"/>
    <property type="match status" value="1"/>
</dbReference>
<evidence type="ECO:0008006" key="7">
    <source>
        <dbReference type="Google" id="ProtNLM"/>
    </source>
</evidence>
<feature type="signal peptide" evidence="4">
    <location>
        <begin position="1"/>
        <end position="28"/>
    </location>
</feature>
<feature type="repeat" description="Cell wall-binding" evidence="2">
    <location>
        <begin position="50"/>
        <end position="69"/>
    </location>
</feature>
<feature type="compositionally biased region" description="Low complexity" evidence="3">
    <location>
        <begin position="170"/>
        <end position="182"/>
    </location>
</feature>
<evidence type="ECO:0000256" key="1">
    <source>
        <dbReference type="ARBA" id="ARBA00022737"/>
    </source>
</evidence>
<dbReference type="Gene3D" id="2.10.270.10">
    <property type="entry name" value="Cholin Binding"/>
    <property type="match status" value="1"/>
</dbReference>
<dbReference type="Proteomes" id="UP000824250">
    <property type="component" value="Unassembled WGS sequence"/>
</dbReference>
<organism evidence="5 6">
    <name type="scientific">Candidatus Copromonas faecavium</name>
    <name type="common">nom. illeg.</name>
    <dbReference type="NCBI Taxonomy" id="2840740"/>
    <lineage>
        <taxon>Bacteria</taxon>
        <taxon>Bacillati</taxon>
        <taxon>Bacillota</taxon>
        <taxon>Clostridia</taxon>
        <taxon>Lachnospirales</taxon>
        <taxon>Lachnospiraceae</taxon>
        <taxon>Candidatus Copromonas (nom. illeg.)</taxon>
    </lineage>
</organism>
<feature type="chain" id="PRO_5038452321" description="Cell wall-binding protein" evidence="4">
    <location>
        <begin position="29"/>
        <end position="329"/>
    </location>
</feature>
<dbReference type="PROSITE" id="PS51170">
    <property type="entry name" value="CW"/>
    <property type="match status" value="1"/>
</dbReference>
<feature type="region of interest" description="Disordered" evidence="3">
    <location>
        <begin position="159"/>
        <end position="183"/>
    </location>
</feature>
<evidence type="ECO:0000313" key="6">
    <source>
        <dbReference type="Proteomes" id="UP000824250"/>
    </source>
</evidence>
<name>A0A9D1A3Q6_9FIRM</name>
<dbReference type="Pfam" id="PF01473">
    <property type="entry name" value="Choline_bind_1"/>
    <property type="match status" value="1"/>
</dbReference>
<evidence type="ECO:0000256" key="2">
    <source>
        <dbReference type="PROSITE-ProRule" id="PRU00591"/>
    </source>
</evidence>
<evidence type="ECO:0000256" key="3">
    <source>
        <dbReference type="SAM" id="MobiDB-lite"/>
    </source>
</evidence>
<dbReference type="EMBL" id="DVGC01000031">
    <property type="protein sequence ID" value="HIR05464.1"/>
    <property type="molecule type" value="Genomic_DNA"/>
</dbReference>
<keyword evidence="1" id="KW-0677">Repeat</keyword>
<comment type="caution">
    <text evidence="5">The sequence shown here is derived from an EMBL/GenBank/DDBJ whole genome shotgun (WGS) entry which is preliminary data.</text>
</comment>
<protein>
    <recommendedName>
        <fullName evidence="7">Cell wall-binding protein</fullName>
    </recommendedName>
</protein>
<dbReference type="Pfam" id="PF19127">
    <property type="entry name" value="Choline_bind_3"/>
    <property type="match status" value="1"/>
</dbReference>